<evidence type="ECO:0000256" key="1">
    <source>
        <dbReference type="ARBA" id="ARBA00023125"/>
    </source>
</evidence>
<evidence type="ECO:0000259" key="5">
    <source>
        <dbReference type="PROSITE" id="PS50039"/>
    </source>
</evidence>
<evidence type="ECO:0000256" key="3">
    <source>
        <dbReference type="PROSITE-ProRule" id="PRU00089"/>
    </source>
</evidence>
<gene>
    <name evidence="6" type="ORF">CYNAS_LOCUS20383</name>
</gene>
<dbReference type="PROSITE" id="PS00657">
    <property type="entry name" value="FORK_HEAD_1"/>
    <property type="match status" value="1"/>
</dbReference>
<dbReference type="SMART" id="SM00339">
    <property type="entry name" value="FH"/>
    <property type="match status" value="1"/>
</dbReference>
<dbReference type="GO" id="GO:0005634">
    <property type="term" value="C:nucleus"/>
    <property type="evidence" value="ECO:0007669"/>
    <property type="project" value="UniProtKB-SubCell"/>
</dbReference>
<reference evidence="6" key="1">
    <citation type="submission" date="2023-07" db="EMBL/GenBank/DDBJ databases">
        <authorList>
            <consortium name="CYATHOMIX"/>
        </authorList>
    </citation>
    <scope>NUCLEOTIDE SEQUENCE</scope>
    <source>
        <strain evidence="6">N/A</strain>
    </source>
</reference>
<keyword evidence="1 3" id="KW-0238">DNA-binding</keyword>
<comment type="caution">
    <text evidence="6">The sequence shown here is derived from an EMBL/GenBank/DDBJ whole genome shotgun (WGS) entry which is preliminary data.</text>
</comment>
<proteinExistence type="predicted"/>
<dbReference type="Proteomes" id="UP001176961">
    <property type="component" value="Unassembled WGS sequence"/>
</dbReference>
<feature type="DNA-binding region" description="Fork-head" evidence="3">
    <location>
        <begin position="43"/>
        <end position="116"/>
    </location>
</feature>
<evidence type="ECO:0000313" key="6">
    <source>
        <dbReference type="EMBL" id="CAJ0608400.1"/>
    </source>
</evidence>
<protein>
    <recommendedName>
        <fullName evidence="5">Fork-head domain-containing protein</fullName>
    </recommendedName>
</protein>
<keyword evidence="7" id="KW-1185">Reference proteome</keyword>
<evidence type="ECO:0000256" key="4">
    <source>
        <dbReference type="SAM" id="MobiDB-lite"/>
    </source>
</evidence>
<dbReference type="SUPFAM" id="SSF46785">
    <property type="entry name" value="Winged helix' DNA-binding domain"/>
    <property type="match status" value="1"/>
</dbReference>
<feature type="region of interest" description="Disordered" evidence="4">
    <location>
        <begin position="24"/>
        <end position="43"/>
    </location>
</feature>
<dbReference type="InterPro" id="IPR001766">
    <property type="entry name" value="Fork_head_dom"/>
</dbReference>
<dbReference type="PANTHER" id="PTHR11829">
    <property type="entry name" value="FORKHEAD BOX PROTEIN"/>
    <property type="match status" value="1"/>
</dbReference>
<dbReference type="EMBL" id="CATQJL010000316">
    <property type="protein sequence ID" value="CAJ0608400.1"/>
    <property type="molecule type" value="Genomic_DNA"/>
</dbReference>
<name>A0AA36HDR8_CYLNA</name>
<sequence>MGELDSSLRQLNWLIAKGGEGINEPIPAKPAAKNSPRVRDDDKPPFSYTQLIRMAIENSPGQRCSLSGIYSYIADNFKYFRENRNPSWKNSVRHNLSLNKQFRRLDRKEGEKGSLWVCVDAPEKRPRSLEGSPPRINPAIERLYMEGRLADIAIVPSSKPVASKSVNESQCGLENNNKQERISMTEDAHLEADEDLSELSLFASQDLSASFKAVYDQIFQNDGGCDRNRTEEQIDWLKIGMETAGIDYTSEEDIRNMDTDKFNDYMTTMFPYCTSFRAHDVNHGYQTMATLNPELEEESEDEFDWSTIT</sequence>
<dbReference type="GO" id="GO:0000978">
    <property type="term" value="F:RNA polymerase II cis-regulatory region sequence-specific DNA binding"/>
    <property type="evidence" value="ECO:0007669"/>
    <property type="project" value="TreeGrafter"/>
</dbReference>
<evidence type="ECO:0000313" key="7">
    <source>
        <dbReference type="Proteomes" id="UP001176961"/>
    </source>
</evidence>
<dbReference type="InterPro" id="IPR036390">
    <property type="entry name" value="WH_DNA-bd_sf"/>
</dbReference>
<feature type="domain" description="Fork-head" evidence="5">
    <location>
        <begin position="43"/>
        <end position="116"/>
    </location>
</feature>
<dbReference type="InterPro" id="IPR018122">
    <property type="entry name" value="TF_fork_head_CS_1"/>
</dbReference>
<organism evidence="6 7">
    <name type="scientific">Cylicocyclus nassatus</name>
    <name type="common">Nematode worm</name>
    <dbReference type="NCBI Taxonomy" id="53992"/>
    <lineage>
        <taxon>Eukaryota</taxon>
        <taxon>Metazoa</taxon>
        <taxon>Ecdysozoa</taxon>
        <taxon>Nematoda</taxon>
        <taxon>Chromadorea</taxon>
        <taxon>Rhabditida</taxon>
        <taxon>Rhabditina</taxon>
        <taxon>Rhabditomorpha</taxon>
        <taxon>Strongyloidea</taxon>
        <taxon>Strongylidae</taxon>
        <taxon>Cylicocyclus</taxon>
    </lineage>
</organism>
<keyword evidence="2 3" id="KW-0539">Nucleus</keyword>
<dbReference type="GO" id="GO:0030154">
    <property type="term" value="P:cell differentiation"/>
    <property type="evidence" value="ECO:0007669"/>
    <property type="project" value="TreeGrafter"/>
</dbReference>
<dbReference type="PANTHER" id="PTHR11829:SF341">
    <property type="entry name" value="FORK-HEAD DOMAIN-CONTAINING PROTEIN"/>
    <property type="match status" value="1"/>
</dbReference>
<dbReference type="InterPro" id="IPR030456">
    <property type="entry name" value="TF_fork_head_CS_2"/>
</dbReference>
<dbReference type="InterPro" id="IPR036388">
    <property type="entry name" value="WH-like_DNA-bd_sf"/>
</dbReference>
<dbReference type="GO" id="GO:0000981">
    <property type="term" value="F:DNA-binding transcription factor activity, RNA polymerase II-specific"/>
    <property type="evidence" value="ECO:0007669"/>
    <property type="project" value="TreeGrafter"/>
</dbReference>
<evidence type="ECO:0000256" key="2">
    <source>
        <dbReference type="ARBA" id="ARBA00023242"/>
    </source>
</evidence>
<dbReference type="PROSITE" id="PS50039">
    <property type="entry name" value="FORK_HEAD_3"/>
    <property type="match status" value="1"/>
</dbReference>
<comment type="subcellular location">
    <subcellularLocation>
        <location evidence="3">Nucleus</location>
    </subcellularLocation>
</comment>
<dbReference type="PROSITE" id="PS00658">
    <property type="entry name" value="FORK_HEAD_2"/>
    <property type="match status" value="1"/>
</dbReference>
<dbReference type="PRINTS" id="PR00053">
    <property type="entry name" value="FORKHEAD"/>
</dbReference>
<dbReference type="InterPro" id="IPR050211">
    <property type="entry name" value="FOX_domain-containing"/>
</dbReference>
<dbReference type="CDD" id="cd00059">
    <property type="entry name" value="FH_FOX"/>
    <property type="match status" value="1"/>
</dbReference>
<dbReference type="GO" id="GO:0009653">
    <property type="term" value="P:anatomical structure morphogenesis"/>
    <property type="evidence" value="ECO:0007669"/>
    <property type="project" value="TreeGrafter"/>
</dbReference>
<dbReference type="Gene3D" id="1.10.10.10">
    <property type="entry name" value="Winged helix-like DNA-binding domain superfamily/Winged helix DNA-binding domain"/>
    <property type="match status" value="1"/>
</dbReference>
<dbReference type="Pfam" id="PF00250">
    <property type="entry name" value="Forkhead"/>
    <property type="match status" value="1"/>
</dbReference>
<accession>A0AA36HDR8</accession>
<dbReference type="AlphaFoldDB" id="A0AA36HDR8"/>